<name>A0A177A6E6_9PEZI</name>
<dbReference type="InterPro" id="IPR024134">
    <property type="entry name" value="SOD_Cu/Zn_/chaperone"/>
</dbReference>
<keyword evidence="6 10" id="KW-0862">Zinc</keyword>
<proteinExistence type="inferred from homology"/>
<evidence type="ECO:0000256" key="4">
    <source>
        <dbReference type="ARBA" id="ARBA00020928"/>
    </source>
</evidence>
<dbReference type="CDD" id="cd00305">
    <property type="entry name" value="Cu-Zn_Superoxide_Dismutase"/>
    <property type="match status" value="1"/>
</dbReference>
<comment type="similarity">
    <text evidence="1 10">Belongs to the Cu-Zn superoxide dismutase family.</text>
</comment>
<dbReference type="OrthoDB" id="2015551at2759"/>
<dbReference type="PROSITE" id="PS00087">
    <property type="entry name" value="SOD_CU_ZN_1"/>
    <property type="match status" value="1"/>
</dbReference>
<evidence type="ECO:0000256" key="1">
    <source>
        <dbReference type="ARBA" id="ARBA00010457"/>
    </source>
</evidence>
<evidence type="ECO:0000256" key="3">
    <source>
        <dbReference type="ARBA" id="ARBA00012682"/>
    </source>
</evidence>
<dbReference type="PANTHER" id="PTHR10003">
    <property type="entry name" value="SUPEROXIDE DISMUTASE CU-ZN -RELATED"/>
    <property type="match status" value="1"/>
</dbReference>
<dbReference type="InterPro" id="IPR036423">
    <property type="entry name" value="SOD-like_Cu/Zn_dom_sf"/>
</dbReference>
<evidence type="ECO:0000256" key="7">
    <source>
        <dbReference type="ARBA" id="ARBA00022862"/>
    </source>
</evidence>
<dbReference type="AlphaFoldDB" id="A0A177A6E6"/>
<evidence type="ECO:0000256" key="8">
    <source>
        <dbReference type="ARBA" id="ARBA00023002"/>
    </source>
</evidence>
<evidence type="ECO:0000313" key="12">
    <source>
        <dbReference type="EMBL" id="OAF56861.1"/>
    </source>
</evidence>
<dbReference type="Proteomes" id="UP000077154">
    <property type="component" value="Unassembled WGS sequence"/>
</dbReference>
<dbReference type="GO" id="GO:0004784">
    <property type="term" value="F:superoxide dismutase activity"/>
    <property type="evidence" value="ECO:0007669"/>
    <property type="project" value="UniProtKB-EC"/>
</dbReference>
<comment type="catalytic activity">
    <reaction evidence="10">
        <text>2 superoxide + 2 H(+) = H2O2 + O2</text>
        <dbReference type="Rhea" id="RHEA:20696"/>
        <dbReference type="ChEBI" id="CHEBI:15378"/>
        <dbReference type="ChEBI" id="CHEBI:15379"/>
        <dbReference type="ChEBI" id="CHEBI:16240"/>
        <dbReference type="ChEBI" id="CHEBI:18421"/>
        <dbReference type="EC" id="1.15.1.1"/>
    </reaction>
</comment>
<accession>A0A177A6E6</accession>
<dbReference type="eggNOG" id="KOG0441">
    <property type="taxonomic scope" value="Eukaryota"/>
</dbReference>
<evidence type="ECO:0000256" key="5">
    <source>
        <dbReference type="ARBA" id="ARBA00022723"/>
    </source>
</evidence>
<evidence type="ECO:0000259" key="11">
    <source>
        <dbReference type="Pfam" id="PF00080"/>
    </source>
</evidence>
<comment type="function">
    <text evidence="10">Destroys radicals which are normally produced within the cells and which are toxic to biological systems.</text>
</comment>
<dbReference type="PRINTS" id="PR00068">
    <property type="entry name" value="CUZNDISMTASE"/>
</dbReference>
<dbReference type="SUPFAM" id="SSF49329">
    <property type="entry name" value="Cu,Zn superoxide dismutase-like"/>
    <property type="match status" value="1"/>
</dbReference>
<dbReference type="GO" id="GO:0005507">
    <property type="term" value="F:copper ion binding"/>
    <property type="evidence" value="ECO:0007669"/>
    <property type="project" value="InterPro"/>
</dbReference>
<evidence type="ECO:0000256" key="10">
    <source>
        <dbReference type="RuleBase" id="RU000393"/>
    </source>
</evidence>
<dbReference type="RefSeq" id="XP_024322152.1">
    <property type="nucleotide sequence ID" value="XM_024470656.1"/>
</dbReference>
<evidence type="ECO:0000256" key="9">
    <source>
        <dbReference type="ARBA" id="ARBA00023008"/>
    </source>
</evidence>
<reference evidence="12" key="1">
    <citation type="submission" date="2016-03" db="EMBL/GenBank/DDBJ databases">
        <title>Updated assembly of Pseudogymnoascus destructans, the fungus causing white-nose syndrome of bats.</title>
        <authorList>
            <person name="Palmer J.M."/>
            <person name="Drees K.P."/>
            <person name="Foster J.T."/>
            <person name="Lindner D.L."/>
        </authorList>
    </citation>
    <scope>NUCLEOTIDE SEQUENCE [LARGE SCALE GENOMIC DNA]</scope>
    <source>
        <strain evidence="12">20631-21</strain>
    </source>
</reference>
<dbReference type="PROSITE" id="PS00332">
    <property type="entry name" value="SOD_CU_ZN_2"/>
    <property type="match status" value="1"/>
</dbReference>
<dbReference type="InterPro" id="IPR001424">
    <property type="entry name" value="SOD_Cu_Zn_dom"/>
</dbReference>
<organism evidence="12">
    <name type="scientific">Pseudogymnoascus destructans</name>
    <dbReference type="NCBI Taxonomy" id="655981"/>
    <lineage>
        <taxon>Eukaryota</taxon>
        <taxon>Fungi</taxon>
        <taxon>Dikarya</taxon>
        <taxon>Ascomycota</taxon>
        <taxon>Pezizomycotina</taxon>
        <taxon>Leotiomycetes</taxon>
        <taxon>Thelebolales</taxon>
        <taxon>Thelebolaceae</taxon>
        <taxon>Pseudogymnoascus</taxon>
    </lineage>
</organism>
<feature type="domain" description="Superoxide dismutase copper/zinc binding" evidence="11">
    <location>
        <begin position="15"/>
        <end position="150"/>
    </location>
</feature>
<gene>
    <name evidence="12" type="primary">SOD1</name>
    <name evidence="12" type="ORF">VC83_07077</name>
</gene>
<dbReference type="InterPro" id="IPR018152">
    <property type="entry name" value="SOD_Cu/Zn_BS"/>
</dbReference>
<keyword evidence="7" id="KW-0049">Antioxidant</keyword>
<comment type="subunit">
    <text evidence="2">Homodimer.</text>
</comment>
<dbReference type="EMBL" id="KV441402">
    <property type="protein sequence ID" value="OAF56861.1"/>
    <property type="molecule type" value="Genomic_DNA"/>
</dbReference>
<dbReference type="EC" id="1.15.1.1" evidence="3 10"/>
<evidence type="ECO:0000256" key="2">
    <source>
        <dbReference type="ARBA" id="ARBA00011738"/>
    </source>
</evidence>
<sequence>MVKAVATVHGDSKVFGTVTFEQADENSSTTISWNLTGNDANAQRGIHVHQFGDNTNGCTSAGPHFNPRGKNHGAPIDEERHVGDLGNFSTDAQGNSIGTTTDKLIKLIGPDSVIGRTIVVHSGTDDLGKGGHPDSLKTGNAGLRPACGVIGISA</sequence>
<evidence type="ECO:0000256" key="6">
    <source>
        <dbReference type="ARBA" id="ARBA00022833"/>
    </source>
</evidence>
<dbReference type="FunFam" id="2.60.40.200:FF:000001">
    <property type="entry name" value="Superoxide dismutase [Cu-Zn]"/>
    <property type="match status" value="1"/>
</dbReference>
<dbReference type="GeneID" id="36290127"/>
<dbReference type="Pfam" id="PF00080">
    <property type="entry name" value="Sod_Cu"/>
    <property type="match status" value="1"/>
</dbReference>
<keyword evidence="8 10" id="KW-0560">Oxidoreductase</keyword>
<protein>
    <recommendedName>
        <fullName evidence="4 10">Superoxide dismutase [Cu-Zn]</fullName>
        <ecNumber evidence="3 10">1.15.1.1</ecNumber>
    </recommendedName>
</protein>
<dbReference type="Gene3D" id="2.60.40.200">
    <property type="entry name" value="Superoxide dismutase, copper/zinc binding domain"/>
    <property type="match status" value="1"/>
</dbReference>
<dbReference type="VEuPathDB" id="FungiDB:GMDG_06446"/>
<keyword evidence="9 10" id="KW-0186">Copper</keyword>
<keyword evidence="5 10" id="KW-0479">Metal-binding</keyword>
<comment type="cofactor">
    <cofactor evidence="10">
        <name>Cu cation</name>
        <dbReference type="ChEBI" id="CHEBI:23378"/>
    </cofactor>
    <text evidence="10">Binds 1 copper ion per subunit.</text>
</comment>
<comment type="cofactor">
    <cofactor evidence="10">
        <name>Zn(2+)</name>
        <dbReference type="ChEBI" id="CHEBI:29105"/>
    </cofactor>
    <text evidence="10">Binds 1 zinc ion per subunit.</text>
</comment>